<feature type="domain" description="Serine aminopeptidase S33" evidence="3">
    <location>
        <begin position="69"/>
        <end position="184"/>
    </location>
</feature>
<dbReference type="RefSeq" id="WP_172111840.1">
    <property type="nucleotide sequence ID" value="NZ_JABFDN010000005.1"/>
</dbReference>
<feature type="transmembrane region" description="Helical" evidence="2">
    <location>
        <begin position="393"/>
        <end position="416"/>
    </location>
</feature>
<dbReference type="PANTHER" id="PTHR22946">
    <property type="entry name" value="DIENELACTONE HYDROLASE DOMAIN-CONTAINING PROTEIN-RELATED"/>
    <property type="match status" value="1"/>
</dbReference>
<feature type="transmembrane region" description="Helical" evidence="2">
    <location>
        <begin position="311"/>
        <end position="329"/>
    </location>
</feature>
<dbReference type="InterPro" id="IPR029058">
    <property type="entry name" value="AB_hydrolase_fold"/>
</dbReference>
<keyword evidence="2" id="KW-0812">Transmembrane</keyword>
<feature type="transmembrane region" description="Helical" evidence="2">
    <location>
        <begin position="428"/>
        <end position="448"/>
    </location>
</feature>
<sequence>MTSEIPPRRRIAIGMRGVALLAAALVGLALCVAGIWQLEAARAGVTITSLQAGTTPMTVYRRDGAAAAPVVVIAHGFAGSRQFMEAYALTLAHAGYLAVSFDFEGHGRNPVAMSGDVTRVDGTTRKLMSEIGRVTDAALSLPGVDGRVALLGHSMASDIIVRQALADPRIAATVAISMFSEAATASAPRNLLIITGEWETSLRQDALRNLRLADSVANEGDTVGDPAGSGGRRAVVAPGVEHVSVLYSTTGLREARDWLDRVFGRSSSGPVAATGGAIALLLAGIVLLAWPLAELLPKREAPPPTIPLRSLATVTLVPAVATPIVLRFVETRFLPVLVADYLAVHLFVYGALSLLLLRLRGVRFGRLAWLAALALAAYGIAIFGGALDRYVASFMPIAARVPIIAAIAIGAVPYMLADSIANQGGHAALWRTAWIRAAFLASLGGAVALDFKRLFFLLIIIPVIVLFFIVFGLIGGSVGRRTCSPLAEGIGLGLILAWSLGVSFPMFLPG</sequence>
<feature type="transmembrane region" description="Helical" evidence="2">
    <location>
        <begin position="271"/>
        <end position="290"/>
    </location>
</feature>
<protein>
    <submittedName>
        <fullName evidence="4">Alpha/beta hydrolase</fullName>
    </submittedName>
</protein>
<dbReference type="PANTHER" id="PTHR22946:SF9">
    <property type="entry name" value="POLYKETIDE TRANSFERASE AF380"/>
    <property type="match status" value="1"/>
</dbReference>
<keyword evidence="2" id="KW-0472">Membrane</keyword>
<keyword evidence="5" id="KW-1185">Reference proteome</keyword>
<keyword evidence="1 4" id="KW-0378">Hydrolase</keyword>
<accession>A0ABX2CEV6</accession>
<dbReference type="InterPro" id="IPR050261">
    <property type="entry name" value="FrsA_esterase"/>
</dbReference>
<evidence type="ECO:0000313" key="4">
    <source>
        <dbReference type="EMBL" id="NPU66752.1"/>
    </source>
</evidence>
<dbReference type="GO" id="GO:0016787">
    <property type="term" value="F:hydrolase activity"/>
    <property type="evidence" value="ECO:0007669"/>
    <property type="project" value="UniProtKB-KW"/>
</dbReference>
<proteinExistence type="predicted"/>
<keyword evidence="2" id="KW-1133">Transmembrane helix</keyword>
<feature type="transmembrane region" description="Helical" evidence="2">
    <location>
        <begin position="454"/>
        <end position="474"/>
    </location>
</feature>
<dbReference type="Gene3D" id="3.40.50.1820">
    <property type="entry name" value="alpha/beta hydrolase"/>
    <property type="match status" value="1"/>
</dbReference>
<dbReference type="SUPFAM" id="SSF53474">
    <property type="entry name" value="alpha/beta-Hydrolases"/>
    <property type="match status" value="1"/>
</dbReference>
<organism evidence="4 5">
    <name type="scientific">Bradyrhizobium aeschynomenes</name>
    <dbReference type="NCBI Taxonomy" id="2734909"/>
    <lineage>
        <taxon>Bacteria</taxon>
        <taxon>Pseudomonadati</taxon>
        <taxon>Pseudomonadota</taxon>
        <taxon>Alphaproteobacteria</taxon>
        <taxon>Hyphomicrobiales</taxon>
        <taxon>Nitrobacteraceae</taxon>
        <taxon>Bradyrhizobium</taxon>
    </lineage>
</organism>
<comment type="caution">
    <text evidence="4">The sequence shown here is derived from an EMBL/GenBank/DDBJ whole genome shotgun (WGS) entry which is preliminary data.</text>
</comment>
<dbReference type="EMBL" id="JABFDN010000005">
    <property type="protein sequence ID" value="NPU66752.1"/>
    <property type="molecule type" value="Genomic_DNA"/>
</dbReference>
<feature type="transmembrane region" description="Helical" evidence="2">
    <location>
        <begin position="486"/>
        <end position="508"/>
    </location>
</feature>
<feature type="transmembrane region" description="Helical" evidence="2">
    <location>
        <begin position="341"/>
        <end position="360"/>
    </location>
</feature>
<evidence type="ECO:0000313" key="5">
    <source>
        <dbReference type="Proteomes" id="UP000886476"/>
    </source>
</evidence>
<evidence type="ECO:0000259" key="3">
    <source>
        <dbReference type="Pfam" id="PF12146"/>
    </source>
</evidence>
<evidence type="ECO:0000256" key="2">
    <source>
        <dbReference type="SAM" id="Phobius"/>
    </source>
</evidence>
<name>A0ABX2CEV6_9BRAD</name>
<dbReference type="InterPro" id="IPR022742">
    <property type="entry name" value="Hydrolase_4"/>
</dbReference>
<dbReference type="Pfam" id="PF12146">
    <property type="entry name" value="Hydrolase_4"/>
    <property type="match status" value="1"/>
</dbReference>
<evidence type="ECO:0000256" key="1">
    <source>
        <dbReference type="ARBA" id="ARBA00022801"/>
    </source>
</evidence>
<reference evidence="4" key="1">
    <citation type="submission" date="2020-05" db="EMBL/GenBank/DDBJ databases">
        <title>Nod-independent and nitrogen-fixing Bradyrhizobium aeschynomene sp. nov. isolated from nodules of Aeschynomene indica.</title>
        <authorList>
            <person name="Zhang Z."/>
        </authorList>
    </citation>
    <scope>NUCLEOTIDE SEQUENCE</scope>
    <source>
        <strain evidence="4">83012</strain>
    </source>
</reference>
<dbReference type="Proteomes" id="UP000886476">
    <property type="component" value="Unassembled WGS sequence"/>
</dbReference>
<feature type="transmembrane region" description="Helical" evidence="2">
    <location>
        <begin position="367"/>
        <end position="387"/>
    </location>
</feature>
<gene>
    <name evidence="4" type="ORF">HL667_17250</name>
</gene>